<evidence type="ECO:0000313" key="6">
    <source>
        <dbReference type="Proteomes" id="UP000076023"/>
    </source>
</evidence>
<dbReference type="InterPro" id="IPR003593">
    <property type="entry name" value="AAA+_ATPase"/>
</dbReference>
<evidence type="ECO:0000259" key="4">
    <source>
        <dbReference type="SMART" id="SM00382"/>
    </source>
</evidence>
<dbReference type="Pfam" id="PF01078">
    <property type="entry name" value="Mg_chelatase"/>
    <property type="match status" value="1"/>
</dbReference>
<dbReference type="PANTHER" id="PTHR32039">
    <property type="entry name" value="MAGNESIUM-CHELATASE SUBUNIT CHLI"/>
    <property type="match status" value="1"/>
</dbReference>
<dbReference type="PRINTS" id="PR01657">
    <property type="entry name" value="MCMFAMILY"/>
</dbReference>
<keyword evidence="2" id="KW-0547">Nucleotide-binding</keyword>
<comment type="similarity">
    <text evidence="1">Belongs to the Mg-chelatase subunits D/I family. ComM subfamily.</text>
</comment>
<dbReference type="SUPFAM" id="SSF54211">
    <property type="entry name" value="Ribosomal protein S5 domain 2-like"/>
    <property type="match status" value="1"/>
</dbReference>
<dbReference type="CDD" id="cd00009">
    <property type="entry name" value="AAA"/>
    <property type="match status" value="1"/>
</dbReference>
<dbReference type="AlphaFoldDB" id="A0A146GFS4"/>
<dbReference type="SUPFAM" id="SSF52540">
    <property type="entry name" value="P-loop containing nucleoside triphosphate hydrolases"/>
    <property type="match status" value="1"/>
</dbReference>
<dbReference type="InterPro" id="IPR004482">
    <property type="entry name" value="Mg_chelat-rel"/>
</dbReference>
<dbReference type="Pfam" id="PF13335">
    <property type="entry name" value="Mg_chelatase_C"/>
    <property type="match status" value="1"/>
</dbReference>
<dbReference type="FunCoup" id="A0A146GFS4">
    <property type="interactions" value="317"/>
</dbReference>
<organism evidence="5 6">
    <name type="scientific">Terrimicrobium sacchariphilum</name>
    <dbReference type="NCBI Taxonomy" id="690879"/>
    <lineage>
        <taxon>Bacteria</taxon>
        <taxon>Pseudomonadati</taxon>
        <taxon>Verrucomicrobiota</taxon>
        <taxon>Terrimicrobiia</taxon>
        <taxon>Terrimicrobiales</taxon>
        <taxon>Terrimicrobiaceae</taxon>
        <taxon>Terrimicrobium</taxon>
    </lineage>
</organism>
<dbReference type="InterPro" id="IPR000523">
    <property type="entry name" value="Mg_chelatse_chII-like_cat_dom"/>
</dbReference>
<dbReference type="InterPro" id="IPR014721">
    <property type="entry name" value="Ribsml_uS5_D2-typ_fold_subgr"/>
</dbReference>
<dbReference type="Gene3D" id="3.30.230.10">
    <property type="match status" value="1"/>
</dbReference>
<dbReference type="InterPro" id="IPR045006">
    <property type="entry name" value="CHLI-like"/>
</dbReference>
<dbReference type="EMBL" id="BDCO01000003">
    <property type="protein sequence ID" value="GAT35484.1"/>
    <property type="molecule type" value="Genomic_DNA"/>
</dbReference>
<dbReference type="InterPro" id="IPR027417">
    <property type="entry name" value="P-loop_NTPase"/>
</dbReference>
<reference evidence="6" key="1">
    <citation type="journal article" date="2017" name="Genome Announc.">
        <title>Draft Genome Sequence of Terrimicrobium sacchariphilum NM-5T, a Facultative Anaerobic Soil Bacterium of the Class Spartobacteria.</title>
        <authorList>
            <person name="Qiu Y.L."/>
            <person name="Tourlousse D.M."/>
            <person name="Matsuura N."/>
            <person name="Ohashi A."/>
            <person name="Sekiguchi Y."/>
        </authorList>
    </citation>
    <scope>NUCLEOTIDE SEQUENCE [LARGE SCALE GENOMIC DNA]</scope>
    <source>
        <strain evidence="6">NM-5</strain>
    </source>
</reference>
<dbReference type="Pfam" id="PF13541">
    <property type="entry name" value="ChlI"/>
    <property type="match status" value="1"/>
</dbReference>
<dbReference type="GO" id="GO:0003677">
    <property type="term" value="F:DNA binding"/>
    <property type="evidence" value="ECO:0007669"/>
    <property type="project" value="InterPro"/>
</dbReference>
<proteinExistence type="inferred from homology"/>
<feature type="domain" description="AAA+ ATPase" evidence="4">
    <location>
        <begin position="213"/>
        <end position="396"/>
    </location>
</feature>
<keyword evidence="6" id="KW-1185">Reference proteome</keyword>
<evidence type="ECO:0000256" key="1">
    <source>
        <dbReference type="ARBA" id="ARBA00006354"/>
    </source>
</evidence>
<gene>
    <name evidence="5" type="ORF">TSACC_3550</name>
</gene>
<dbReference type="InterPro" id="IPR025158">
    <property type="entry name" value="Mg_chelat-rel_C"/>
</dbReference>
<evidence type="ECO:0000256" key="2">
    <source>
        <dbReference type="ARBA" id="ARBA00022741"/>
    </source>
</evidence>
<accession>A0A146GFS4</accession>
<dbReference type="InterPro" id="IPR020568">
    <property type="entry name" value="Ribosomal_Su5_D2-typ_SF"/>
</dbReference>
<dbReference type="NCBIfam" id="TIGR00368">
    <property type="entry name" value="YifB family Mg chelatase-like AAA ATPase"/>
    <property type="match status" value="1"/>
</dbReference>
<keyword evidence="3" id="KW-0067">ATP-binding</keyword>
<dbReference type="SMART" id="SM00382">
    <property type="entry name" value="AAA"/>
    <property type="match status" value="1"/>
</dbReference>
<dbReference type="InParanoid" id="A0A146GFS4"/>
<evidence type="ECO:0000313" key="5">
    <source>
        <dbReference type="EMBL" id="GAT35484.1"/>
    </source>
</evidence>
<name>A0A146GFS4_TERSA</name>
<comment type="caution">
    <text evidence="5">The sequence shown here is derived from an EMBL/GenBank/DDBJ whole genome shotgun (WGS) entry which is preliminary data.</text>
</comment>
<dbReference type="Proteomes" id="UP000076023">
    <property type="component" value="Unassembled WGS sequence"/>
</dbReference>
<protein>
    <submittedName>
        <fullName evidence="5">Magnesium chelatase family protein</fullName>
    </submittedName>
</protein>
<dbReference type="STRING" id="690879.TSACC_3550"/>
<evidence type="ECO:0000256" key="3">
    <source>
        <dbReference type="ARBA" id="ARBA00022840"/>
    </source>
</evidence>
<sequence>MLTRVFSAAIQGVDAVEVEVEVNTGPGAPQIVVVGLPDVAVKESKDRVTTAISNSGYRWPRERTTINLAPADIKKEGPSFDLPIALGMIAAALDEDVPRFARCLVAGELALTGEVRPVKGALSMVLEARNRGHKAVVLPLANAREAAMVEGIEVYGVTNLRETYEFLTRKAELSPVTENVEALFESMARDEVDFSEVKGQHHVKRAIEVAVSGNHALLLIGPPGSGKSMLSKRIATIMPPLTLEEAIETTKIHSVAGMLKNDAPFVGRRPFRSPHSTISDVGLVGGSANPSPGEVSVAHHGVLFLDELPEFKRTTLETLRQILEDRQVTVSRAAGSVTFPANFMLIAAMNPCKCGYYGDPKRECRCSPREIENYRNRISGPLLDRIDLHVEAPAVEYKDLSSTESAEPSAAIRSRVIEARRIQRERFASSRKTRTNAEMSHGQIKEHCKLDSAGQELLRHAMTNLQLSARAYDRILKVSRTIADLAGSPTIQPPHVMEAIQYRTLDRNLWH</sequence>
<dbReference type="OrthoDB" id="9813147at2"/>
<dbReference type="Gene3D" id="3.40.50.300">
    <property type="entry name" value="P-loop containing nucleotide triphosphate hydrolases"/>
    <property type="match status" value="1"/>
</dbReference>
<dbReference type="PANTHER" id="PTHR32039:SF7">
    <property type="entry name" value="COMPETENCE PROTEIN COMM"/>
    <property type="match status" value="1"/>
</dbReference>
<dbReference type="InterPro" id="IPR001208">
    <property type="entry name" value="MCM_dom"/>
</dbReference>
<dbReference type="GO" id="GO:0005524">
    <property type="term" value="F:ATP binding"/>
    <property type="evidence" value="ECO:0007669"/>
    <property type="project" value="UniProtKB-KW"/>
</dbReference>
<dbReference type="RefSeq" id="WP_075081288.1">
    <property type="nucleotide sequence ID" value="NZ_BDCO01000003.1"/>
</dbReference>